<keyword evidence="3" id="KW-1185">Reference proteome</keyword>
<dbReference type="EMBL" id="SMMX01000065">
    <property type="protein sequence ID" value="TDA20054.1"/>
    <property type="molecule type" value="Genomic_DNA"/>
</dbReference>
<organism evidence="2 3">
    <name type="scientific">Extibacter muris</name>
    <dbReference type="NCBI Taxonomy" id="1796622"/>
    <lineage>
        <taxon>Bacteria</taxon>
        <taxon>Bacillati</taxon>
        <taxon>Bacillota</taxon>
        <taxon>Clostridia</taxon>
        <taxon>Lachnospirales</taxon>
        <taxon>Lachnospiraceae</taxon>
        <taxon>Extibacter</taxon>
    </lineage>
</organism>
<name>A0A4R4F8B4_9FIRM</name>
<feature type="compositionally biased region" description="Basic and acidic residues" evidence="1">
    <location>
        <begin position="69"/>
        <end position="82"/>
    </location>
</feature>
<reference evidence="2 3" key="1">
    <citation type="journal article" date="2016" name="Nat. Microbiol.">
        <title>The Mouse Intestinal Bacterial Collection (miBC) provides host-specific insight into cultured diversity and functional potential of the gut microbiota.</title>
        <authorList>
            <person name="Lagkouvardos I."/>
            <person name="Pukall R."/>
            <person name="Abt B."/>
            <person name="Foesel B.U."/>
            <person name="Meier-Kolthoff J.P."/>
            <person name="Kumar N."/>
            <person name="Bresciani A."/>
            <person name="Martinez I."/>
            <person name="Just S."/>
            <person name="Ziegler C."/>
            <person name="Brugiroux S."/>
            <person name="Garzetti D."/>
            <person name="Wenning M."/>
            <person name="Bui T.P."/>
            <person name="Wang J."/>
            <person name="Hugenholtz F."/>
            <person name="Plugge C.M."/>
            <person name="Peterson D.A."/>
            <person name="Hornef M.W."/>
            <person name="Baines J.F."/>
            <person name="Smidt H."/>
            <person name="Walter J."/>
            <person name="Kristiansen K."/>
            <person name="Nielsen H.B."/>
            <person name="Haller D."/>
            <person name="Overmann J."/>
            <person name="Stecher B."/>
            <person name="Clavel T."/>
        </authorList>
    </citation>
    <scope>NUCLEOTIDE SEQUENCE [LARGE SCALE GENOMIC DNA]</scope>
    <source>
        <strain evidence="2 3">DSM 28560</strain>
    </source>
</reference>
<feature type="compositionally biased region" description="Basic residues" evidence="1">
    <location>
        <begin position="14"/>
        <end position="26"/>
    </location>
</feature>
<feature type="compositionally biased region" description="Basic and acidic residues" evidence="1">
    <location>
        <begin position="1"/>
        <end position="13"/>
    </location>
</feature>
<evidence type="ECO:0000313" key="3">
    <source>
        <dbReference type="Proteomes" id="UP000295710"/>
    </source>
</evidence>
<evidence type="ECO:0000313" key="2">
    <source>
        <dbReference type="EMBL" id="TDA20054.1"/>
    </source>
</evidence>
<proteinExistence type="predicted"/>
<feature type="compositionally biased region" description="Basic and acidic residues" evidence="1">
    <location>
        <begin position="27"/>
        <end position="48"/>
    </location>
</feature>
<feature type="region of interest" description="Disordered" evidence="1">
    <location>
        <begin position="1"/>
        <end position="48"/>
    </location>
</feature>
<evidence type="ECO:0000256" key="1">
    <source>
        <dbReference type="SAM" id="MobiDB-lite"/>
    </source>
</evidence>
<feature type="region of interest" description="Disordered" evidence="1">
    <location>
        <begin position="63"/>
        <end position="82"/>
    </location>
</feature>
<dbReference type="AlphaFoldDB" id="A0A4R4F8B4"/>
<sequence length="82" mass="9389">MRLRQRRGEERRGERKRKRGKGRGGGKGREKGEERKKEEEGERKGKRGDRDLAVFLDIIIYERLPGGGRKGEKKVGKRGEGG</sequence>
<dbReference type="Proteomes" id="UP000295710">
    <property type="component" value="Unassembled WGS sequence"/>
</dbReference>
<accession>A0A4R4F8B4</accession>
<feature type="non-terminal residue" evidence="2">
    <location>
        <position position="82"/>
    </location>
</feature>
<comment type="caution">
    <text evidence="2">The sequence shown here is derived from an EMBL/GenBank/DDBJ whole genome shotgun (WGS) entry which is preliminary data.</text>
</comment>
<protein>
    <submittedName>
        <fullName evidence="2">Uncharacterized protein</fullName>
    </submittedName>
</protein>
<gene>
    <name evidence="2" type="ORF">E1963_19215</name>
</gene>